<proteinExistence type="inferred from homology"/>
<dbReference type="CDD" id="cd03445">
    <property type="entry name" value="Thioesterase_II_repeat2"/>
    <property type="match status" value="1"/>
</dbReference>
<dbReference type="CDD" id="cd00038">
    <property type="entry name" value="CAP_ED"/>
    <property type="match status" value="1"/>
</dbReference>
<dbReference type="InterPro" id="IPR014710">
    <property type="entry name" value="RmlC-like_jellyroll"/>
</dbReference>
<evidence type="ECO:0000256" key="1">
    <source>
        <dbReference type="ARBA" id="ARBA00006538"/>
    </source>
</evidence>
<dbReference type="InParanoid" id="A0A7I4A3A7"/>
<dbReference type="InterPro" id="IPR003703">
    <property type="entry name" value="Acyl_CoA_thio"/>
</dbReference>
<organism evidence="4 5">
    <name type="scientific">Physcomitrium patens</name>
    <name type="common">Spreading-leaved earth moss</name>
    <name type="synonym">Physcomitrella patens</name>
    <dbReference type="NCBI Taxonomy" id="3218"/>
    <lineage>
        <taxon>Eukaryota</taxon>
        <taxon>Viridiplantae</taxon>
        <taxon>Streptophyta</taxon>
        <taxon>Embryophyta</taxon>
        <taxon>Bryophyta</taxon>
        <taxon>Bryophytina</taxon>
        <taxon>Bryopsida</taxon>
        <taxon>Funariidae</taxon>
        <taxon>Funariales</taxon>
        <taxon>Funariaceae</taxon>
        <taxon>Physcomitrium</taxon>
    </lineage>
</organism>
<dbReference type="SUPFAM" id="SSF51206">
    <property type="entry name" value="cAMP-binding domain-like"/>
    <property type="match status" value="1"/>
</dbReference>
<dbReference type="InterPro" id="IPR042171">
    <property type="entry name" value="Acyl-CoA_hotdog"/>
</dbReference>
<dbReference type="GO" id="GO:0006637">
    <property type="term" value="P:acyl-CoA metabolic process"/>
    <property type="evidence" value="ECO:0000318"/>
    <property type="project" value="GO_Central"/>
</dbReference>
<dbReference type="PROSITE" id="PS50042">
    <property type="entry name" value="CNMP_BINDING_3"/>
    <property type="match status" value="1"/>
</dbReference>
<dbReference type="PANTHER" id="PTHR11066">
    <property type="entry name" value="ACYL-COA THIOESTERASE"/>
    <property type="match status" value="1"/>
</dbReference>
<reference evidence="4" key="3">
    <citation type="submission" date="2020-12" db="UniProtKB">
        <authorList>
            <consortium name="EnsemblPlants"/>
        </authorList>
    </citation>
    <scope>IDENTIFICATION</scope>
</reference>
<evidence type="ECO:0000259" key="3">
    <source>
        <dbReference type="PROSITE" id="PS50042"/>
    </source>
</evidence>
<dbReference type="SUPFAM" id="SSF54637">
    <property type="entry name" value="Thioesterase/thiol ester dehydrase-isomerase"/>
    <property type="match status" value="2"/>
</dbReference>
<comment type="similarity">
    <text evidence="1">Belongs to the C/M/P thioester hydrolase family.</text>
</comment>
<dbReference type="PANTHER" id="PTHR11066:SF34">
    <property type="entry name" value="ACYL-COENZYME A THIOESTERASE 8"/>
    <property type="match status" value="1"/>
</dbReference>
<dbReference type="Gene3D" id="2.60.120.10">
    <property type="entry name" value="Jelly Rolls"/>
    <property type="match status" value="1"/>
</dbReference>
<evidence type="ECO:0000313" key="5">
    <source>
        <dbReference type="Proteomes" id="UP000006727"/>
    </source>
</evidence>
<dbReference type="CDD" id="cd03444">
    <property type="entry name" value="Thioesterase_II_repeat1"/>
    <property type="match status" value="1"/>
</dbReference>
<dbReference type="InterPro" id="IPR029069">
    <property type="entry name" value="HotDog_dom_sf"/>
</dbReference>
<dbReference type="InterPro" id="IPR049449">
    <property type="entry name" value="TesB_ACOT8-like_N"/>
</dbReference>
<dbReference type="Pfam" id="PF13622">
    <property type="entry name" value="4HBT_3"/>
    <property type="match status" value="1"/>
</dbReference>
<evidence type="ECO:0000256" key="2">
    <source>
        <dbReference type="ARBA" id="ARBA00022801"/>
    </source>
</evidence>
<dbReference type="AlphaFoldDB" id="A0A7I4A3A7"/>
<reference evidence="4 5" key="2">
    <citation type="journal article" date="2018" name="Plant J.">
        <title>The Physcomitrella patens chromosome-scale assembly reveals moss genome structure and evolution.</title>
        <authorList>
            <person name="Lang D."/>
            <person name="Ullrich K.K."/>
            <person name="Murat F."/>
            <person name="Fuchs J."/>
            <person name="Jenkins J."/>
            <person name="Haas F.B."/>
            <person name="Piednoel M."/>
            <person name="Gundlach H."/>
            <person name="Van Bel M."/>
            <person name="Meyberg R."/>
            <person name="Vives C."/>
            <person name="Morata J."/>
            <person name="Symeonidi A."/>
            <person name="Hiss M."/>
            <person name="Muchero W."/>
            <person name="Kamisugi Y."/>
            <person name="Saleh O."/>
            <person name="Blanc G."/>
            <person name="Decker E.L."/>
            <person name="van Gessel N."/>
            <person name="Grimwood J."/>
            <person name="Hayes R.D."/>
            <person name="Graham S.W."/>
            <person name="Gunter L.E."/>
            <person name="McDaniel S.F."/>
            <person name="Hoernstein S.N.W."/>
            <person name="Larsson A."/>
            <person name="Li F.W."/>
            <person name="Perroud P.F."/>
            <person name="Phillips J."/>
            <person name="Ranjan P."/>
            <person name="Rokshar D.S."/>
            <person name="Rothfels C.J."/>
            <person name="Schneider L."/>
            <person name="Shu S."/>
            <person name="Stevenson D.W."/>
            <person name="Thummler F."/>
            <person name="Tillich M."/>
            <person name="Villarreal Aguilar J.C."/>
            <person name="Widiez T."/>
            <person name="Wong G.K."/>
            <person name="Wymore A."/>
            <person name="Zhang Y."/>
            <person name="Zimmer A.D."/>
            <person name="Quatrano R.S."/>
            <person name="Mayer K.F.X."/>
            <person name="Goodstein D."/>
            <person name="Casacuberta J.M."/>
            <person name="Vandepoele K."/>
            <person name="Reski R."/>
            <person name="Cuming A.C."/>
            <person name="Tuskan G.A."/>
            <person name="Maumus F."/>
            <person name="Salse J."/>
            <person name="Schmutz J."/>
            <person name="Rensing S.A."/>
        </authorList>
    </citation>
    <scope>NUCLEOTIDE SEQUENCE [LARGE SCALE GENOMIC DNA]</scope>
    <source>
        <strain evidence="4 5">cv. Gransden 2004</strain>
    </source>
</reference>
<dbReference type="InterPro" id="IPR018490">
    <property type="entry name" value="cNMP-bd_dom_sf"/>
</dbReference>
<reference evidence="4 5" key="1">
    <citation type="journal article" date="2008" name="Science">
        <title>The Physcomitrella genome reveals evolutionary insights into the conquest of land by plants.</title>
        <authorList>
            <person name="Rensing S."/>
            <person name="Lang D."/>
            <person name="Zimmer A."/>
            <person name="Terry A."/>
            <person name="Salamov A."/>
            <person name="Shapiro H."/>
            <person name="Nishiyama T."/>
            <person name="Perroud P.-F."/>
            <person name="Lindquist E."/>
            <person name="Kamisugi Y."/>
            <person name="Tanahashi T."/>
            <person name="Sakakibara K."/>
            <person name="Fujita T."/>
            <person name="Oishi K."/>
            <person name="Shin-I T."/>
            <person name="Kuroki Y."/>
            <person name="Toyoda A."/>
            <person name="Suzuki Y."/>
            <person name="Hashimoto A."/>
            <person name="Yamaguchi K."/>
            <person name="Sugano A."/>
            <person name="Kohara Y."/>
            <person name="Fujiyama A."/>
            <person name="Anterola A."/>
            <person name="Aoki S."/>
            <person name="Ashton N."/>
            <person name="Barbazuk W.B."/>
            <person name="Barker E."/>
            <person name="Bennetzen J."/>
            <person name="Bezanilla M."/>
            <person name="Blankenship R."/>
            <person name="Cho S.H."/>
            <person name="Dutcher S."/>
            <person name="Estelle M."/>
            <person name="Fawcett J.A."/>
            <person name="Gundlach H."/>
            <person name="Hanada K."/>
            <person name="Heyl A."/>
            <person name="Hicks K.A."/>
            <person name="Hugh J."/>
            <person name="Lohr M."/>
            <person name="Mayer K."/>
            <person name="Melkozernov A."/>
            <person name="Murata T."/>
            <person name="Nelson D."/>
            <person name="Pils B."/>
            <person name="Prigge M."/>
            <person name="Reiss B."/>
            <person name="Renner T."/>
            <person name="Rombauts S."/>
            <person name="Rushton P."/>
            <person name="Sanderfoot A."/>
            <person name="Schween G."/>
            <person name="Shiu S.-H."/>
            <person name="Stueber K."/>
            <person name="Theodoulou F.L."/>
            <person name="Tu H."/>
            <person name="Van de Peer Y."/>
            <person name="Verrier P.J."/>
            <person name="Waters E."/>
            <person name="Wood A."/>
            <person name="Yang L."/>
            <person name="Cove D."/>
            <person name="Cuming A."/>
            <person name="Hasebe M."/>
            <person name="Lucas S."/>
            <person name="Mishler D.B."/>
            <person name="Reski R."/>
            <person name="Grigoriev I."/>
            <person name="Quatrano R.S."/>
            <person name="Boore J.L."/>
        </authorList>
    </citation>
    <scope>NUCLEOTIDE SEQUENCE [LARGE SCALE GENOMIC DNA]</scope>
    <source>
        <strain evidence="4 5">cv. Gransden 2004</strain>
    </source>
</reference>
<dbReference type="Gene3D" id="2.40.160.210">
    <property type="entry name" value="Acyl-CoA thioesterase, double hotdog domain"/>
    <property type="match status" value="1"/>
</dbReference>
<feature type="domain" description="Cyclic nucleotide-binding" evidence="3">
    <location>
        <begin position="127"/>
        <end position="227"/>
    </location>
</feature>
<dbReference type="InterPro" id="IPR000595">
    <property type="entry name" value="cNMP-bd_dom"/>
</dbReference>
<dbReference type="EMBL" id="ABEU02000010">
    <property type="status" value="NOT_ANNOTATED_CDS"/>
    <property type="molecule type" value="Genomic_DNA"/>
</dbReference>
<protein>
    <recommendedName>
        <fullName evidence="3">Cyclic nucleotide-binding domain-containing protein</fullName>
    </recommendedName>
</protein>
<dbReference type="Gramene" id="Pp3c10_19190V3.5">
    <property type="protein sequence ID" value="Pp3c10_19190V3.5"/>
    <property type="gene ID" value="Pp3c10_19190"/>
</dbReference>
<dbReference type="Pfam" id="PF02551">
    <property type="entry name" value="Acyl_CoA_thio"/>
    <property type="match status" value="1"/>
</dbReference>
<dbReference type="GO" id="GO:0047617">
    <property type="term" value="F:fatty acyl-CoA hydrolase activity"/>
    <property type="evidence" value="ECO:0000318"/>
    <property type="project" value="GO_Central"/>
</dbReference>
<dbReference type="Proteomes" id="UP000006727">
    <property type="component" value="Chromosome 10"/>
</dbReference>
<name>A0A7I4A3A7_PHYPA</name>
<sequence>MRFRRRSLNSWTDLSRSPSYEACSEGASARCSWLPHHSSPYWFTFRTDVHAHSGIEGLVFARLFLFVLVAWLFNVPAIANDVVDTHSICCVRRIEACFRIRILELIGINKIAHLCGAVPDLLGSMPFLQRLPNASFLQIVEDAQLRHFGAGETIIKEDEPGEGLYIIWKGEAETLRKVDNPCNLSNVPAVLRKGDHFGRVLTGSEEQLHSNDIIARSEVTCILIKHEKAHLLSPASTWRHEPGDLSIVERLLQLKFIREDVFRVDPTPEAPVFWSLYGGYMVGLALGAACKTVNPALDVHSLHAYFVLSGISSLPITFKVERIRDGHNVATRHVQAIQREKVCYVMYASFQRAGDGLEYQYPMPKAPPPDELPTYQELLGPLCTDPRLSKYKQEATISCLEMGQSLDLRYVNRRNIYSSEPEEPRQRLWVRTNGKLGDDPALHRSAAGYAFDWSLLETALKPHNKLLNQSPFFGYSIDHSIWFHRPFRTDEYLLFAMDSHRACDSRALCFGRVYTQSGELVASIAQEGRIQLLPPPKVTTPASKL</sequence>
<keyword evidence="2" id="KW-0378">Hydrolase</keyword>
<dbReference type="SMART" id="SM00100">
    <property type="entry name" value="cNMP"/>
    <property type="match status" value="1"/>
</dbReference>
<dbReference type="Pfam" id="PF00027">
    <property type="entry name" value="cNMP_binding"/>
    <property type="match status" value="1"/>
</dbReference>
<dbReference type="FunFam" id="2.40.160.210:FF:000003">
    <property type="entry name" value="Acyl-CoA thioesterase II"/>
    <property type="match status" value="1"/>
</dbReference>
<gene>
    <name evidence="4" type="primary">LOC112287225</name>
</gene>
<dbReference type="GO" id="GO:0009062">
    <property type="term" value="P:fatty acid catabolic process"/>
    <property type="evidence" value="ECO:0000318"/>
    <property type="project" value="GO_Central"/>
</dbReference>
<accession>A0A7I4A3A7</accession>
<dbReference type="InterPro" id="IPR025652">
    <property type="entry name" value="TesB_C"/>
</dbReference>
<keyword evidence="5" id="KW-1185">Reference proteome</keyword>
<evidence type="ECO:0000313" key="4">
    <source>
        <dbReference type="EnsemblPlants" id="Pp3c10_19190V3.5"/>
    </source>
</evidence>
<dbReference type="EnsemblPlants" id="Pp3c10_19190V3.5">
    <property type="protein sequence ID" value="Pp3c10_19190V3.5"/>
    <property type="gene ID" value="Pp3c10_19190"/>
</dbReference>